<dbReference type="SUPFAM" id="SSF54001">
    <property type="entry name" value="Cysteine proteinases"/>
    <property type="match status" value="1"/>
</dbReference>
<evidence type="ECO:0000256" key="3">
    <source>
        <dbReference type="ARBA" id="ARBA00022801"/>
    </source>
</evidence>
<dbReference type="KEGG" id="coh:EAV92_07585"/>
<dbReference type="EMBL" id="CP033433">
    <property type="protein sequence ID" value="AYQ72442.1"/>
    <property type="molecule type" value="Genomic_DNA"/>
</dbReference>
<comment type="similarity">
    <text evidence="1">Belongs to the peptidase C40 family.</text>
</comment>
<dbReference type="GO" id="GO:0008234">
    <property type="term" value="F:cysteine-type peptidase activity"/>
    <property type="evidence" value="ECO:0007669"/>
    <property type="project" value="UniProtKB-KW"/>
</dbReference>
<dbReference type="InterPro" id="IPR051202">
    <property type="entry name" value="Peptidase_C40"/>
</dbReference>
<dbReference type="GO" id="GO:0006508">
    <property type="term" value="P:proteolysis"/>
    <property type="evidence" value="ECO:0007669"/>
    <property type="project" value="UniProtKB-KW"/>
</dbReference>
<protein>
    <submittedName>
        <fullName evidence="6">NlpC/P60 family protein</fullName>
    </submittedName>
</protein>
<name>A0A3G3JW31_9BACL</name>
<accession>A0A3G3JW31</accession>
<dbReference type="InterPro" id="IPR000064">
    <property type="entry name" value="NLP_P60_dom"/>
</dbReference>
<dbReference type="AlphaFoldDB" id="A0A3G3JW31"/>
<dbReference type="PANTHER" id="PTHR47053">
    <property type="entry name" value="MUREIN DD-ENDOPEPTIDASE MEPH-RELATED"/>
    <property type="match status" value="1"/>
</dbReference>
<proteinExistence type="inferred from homology"/>
<dbReference type="RefSeq" id="WP_123040502.1">
    <property type="nucleotide sequence ID" value="NZ_CP033433.1"/>
</dbReference>
<organism evidence="6 7">
    <name type="scientific">Cohnella candidum</name>
    <dbReference type="NCBI Taxonomy" id="2674991"/>
    <lineage>
        <taxon>Bacteria</taxon>
        <taxon>Bacillati</taxon>
        <taxon>Bacillota</taxon>
        <taxon>Bacilli</taxon>
        <taxon>Bacillales</taxon>
        <taxon>Paenibacillaceae</taxon>
        <taxon>Cohnella</taxon>
    </lineage>
</organism>
<feature type="domain" description="NlpC/P60" evidence="5">
    <location>
        <begin position="196"/>
        <end position="324"/>
    </location>
</feature>
<dbReference type="Pfam" id="PF00877">
    <property type="entry name" value="NLPC_P60"/>
    <property type="match status" value="1"/>
</dbReference>
<sequence>MISTNSQVTVLLFQRDYFTRKRRQFSNVNMFTKNGLHYLPLKDVMEILEYDILRTTHTGFVITDGSECITIPKSGEAARRENVTLRIDPLVVLNKQRYITLRSTNRLFNVDFRLNYKAHRICIKQPGRFFTTLSGDTLKKLSQLFNTTVKNVLASNTQLKEPIPSGTRVLIPAGKLAVMAANQKDKPVKIKQLPEPELAPAILALGRTLLKKPYQFGAGPYPRTGKFDCSSYTQYIFGKNGVRLTRTSRSQARLGRAITRSQIEPGDLIFFKRDRYSDNRIGHVGVDIGNGYMLNTYRSPPGVTITKWTSPYWLSRFVTAREIL</sequence>
<keyword evidence="3" id="KW-0378">Hydrolase</keyword>
<evidence type="ECO:0000313" key="6">
    <source>
        <dbReference type="EMBL" id="AYQ72442.1"/>
    </source>
</evidence>
<gene>
    <name evidence="6" type="ORF">EAV92_07585</name>
</gene>
<dbReference type="Proteomes" id="UP000269097">
    <property type="component" value="Chromosome"/>
</dbReference>
<evidence type="ECO:0000259" key="5">
    <source>
        <dbReference type="PROSITE" id="PS51935"/>
    </source>
</evidence>
<evidence type="ECO:0000256" key="1">
    <source>
        <dbReference type="ARBA" id="ARBA00007074"/>
    </source>
</evidence>
<keyword evidence="4" id="KW-0788">Thiol protease</keyword>
<evidence type="ECO:0000256" key="2">
    <source>
        <dbReference type="ARBA" id="ARBA00022670"/>
    </source>
</evidence>
<reference evidence="6 7" key="1">
    <citation type="submission" date="2018-10" db="EMBL/GenBank/DDBJ databases">
        <title>Genome Sequence of Cohnella sp.</title>
        <authorList>
            <person name="Srinivasan S."/>
            <person name="Kim M.K."/>
        </authorList>
    </citation>
    <scope>NUCLEOTIDE SEQUENCE [LARGE SCALE GENOMIC DNA]</scope>
    <source>
        <strain evidence="6 7">18JY8-7</strain>
    </source>
</reference>
<keyword evidence="2" id="KW-0645">Protease</keyword>
<dbReference type="PROSITE" id="PS51935">
    <property type="entry name" value="NLPC_P60"/>
    <property type="match status" value="1"/>
</dbReference>
<dbReference type="PANTHER" id="PTHR47053:SF1">
    <property type="entry name" value="MUREIN DD-ENDOPEPTIDASE MEPH-RELATED"/>
    <property type="match status" value="1"/>
</dbReference>
<dbReference type="Gene3D" id="3.10.350.10">
    <property type="entry name" value="LysM domain"/>
    <property type="match status" value="1"/>
</dbReference>
<evidence type="ECO:0000313" key="7">
    <source>
        <dbReference type="Proteomes" id="UP000269097"/>
    </source>
</evidence>
<evidence type="ECO:0000256" key="4">
    <source>
        <dbReference type="ARBA" id="ARBA00022807"/>
    </source>
</evidence>
<dbReference type="InterPro" id="IPR036779">
    <property type="entry name" value="LysM_dom_sf"/>
</dbReference>
<dbReference type="Gene3D" id="3.90.1720.10">
    <property type="entry name" value="endopeptidase domain like (from Nostoc punctiforme)"/>
    <property type="match status" value="1"/>
</dbReference>
<dbReference type="InterPro" id="IPR038765">
    <property type="entry name" value="Papain-like_cys_pep_sf"/>
</dbReference>
<keyword evidence="7" id="KW-1185">Reference proteome</keyword>